<protein>
    <recommendedName>
        <fullName evidence="2 3">Pre-mRNA-processing protein 45</fullName>
    </recommendedName>
</protein>
<feature type="region of interest" description="Disordered" evidence="5">
    <location>
        <begin position="301"/>
        <end position="336"/>
    </location>
</feature>
<dbReference type="GeneID" id="11501572"/>
<dbReference type="Proteomes" id="UP000005627">
    <property type="component" value="Chromosome 8"/>
</dbReference>
<feature type="coiled-coil region" evidence="4">
    <location>
        <begin position="249"/>
        <end position="288"/>
    </location>
</feature>
<dbReference type="GO" id="GO:0000974">
    <property type="term" value="C:Prp19 complex"/>
    <property type="evidence" value="ECO:0007669"/>
    <property type="project" value="EnsemblFungi"/>
</dbReference>
<dbReference type="GO" id="GO:0000350">
    <property type="term" value="P:generation of catalytic spliceosome for second transesterification step"/>
    <property type="evidence" value="ECO:0007669"/>
    <property type="project" value="EnsemblFungi"/>
</dbReference>
<name>G9A056_TORDE</name>
<dbReference type="OrthoDB" id="666364at2759"/>
<feature type="compositionally biased region" description="Basic and acidic residues" evidence="5">
    <location>
        <begin position="301"/>
        <end position="311"/>
    </location>
</feature>
<comment type="subunit">
    <text evidence="3">Associated with the spliceosome.</text>
</comment>
<proteinExistence type="inferred from homology"/>
<dbReference type="RefSeq" id="XP_003683461.1">
    <property type="nucleotide sequence ID" value="XM_003683413.1"/>
</dbReference>
<accession>G9A056</accession>
<keyword evidence="3" id="KW-0507">mRNA processing</keyword>
<evidence type="ECO:0000256" key="2">
    <source>
        <dbReference type="ARBA" id="ARBA00022160"/>
    </source>
</evidence>
<keyword evidence="8" id="KW-1185">Reference proteome</keyword>
<feature type="compositionally biased region" description="Basic and acidic residues" evidence="5">
    <location>
        <begin position="318"/>
        <end position="336"/>
    </location>
</feature>
<comment type="similarity">
    <text evidence="1 3">Belongs to the SNW family.</text>
</comment>
<evidence type="ECO:0000256" key="1">
    <source>
        <dbReference type="ARBA" id="ARBA00010197"/>
    </source>
</evidence>
<reference evidence="7 8" key="1">
    <citation type="journal article" date="2011" name="Proc. Natl. Acad. Sci. U.S.A.">
        <title>Evolutionary erosion of yeast sex chromosomes by mating-type switching accidents.</title>
        <authorList>
            <person name="Gordon J.L."/>
            <person name="Armisen D."/>
            <person name="Proux-Wera E."/>
            <person name="Oheigeartaigh S.S."/>
            <person name="Byrne K.P."/>
            <person name="Wolfe K.H."/>
        </authorList>
    </citation>
    <scope>NUCLEOTIDE SEQUENCE [LARGE SCALE GENOMIC DNA]</scope>
    <source>
        <strain evidence="8">ATCC 10662 / CBS 1146 / NBRC 0425 / NCYC 2629 / NRRL Y-866</strain>
    </source>
</reference>
<evidence type="ECO:0000313" key="8">
    <source>
        <dbReference type="Proteomes" id="UP000005627"/>
    </source>
</evidence>
<feature type="region of interest" description="Disordered" evidence="5">
    <location>
        <begin position="395"/>
        <end position="448"/>
    </location>
</feature>
<dbReference type="KEGG" id="tdl:TDEL_0H03910"/>
<keyword evidence="3" id="KW-0539">Nucleus</keyword>
<dbReference type="FunCoup" id="G9A056">
    <property type="interactions" value="1068"/>
</dbReference>
<comment type="subcellular location">
    <subcellularLocation>
        <location evidence="3">Nucleus</location>
    </subcellularLocation>
</comment>
<dbReference type="InterPro" id="IPR004015">
    <property type="entry name" value="SKI-int_prot_SKIP_SNW-dom"/>
</dbReference>
<sequence length="448" mass="51065">MSFSSLLPPPRRTSSEKESQVSLVKRNRELVLKALTDDDNQDDNVKKDNIFDSVVGSKLNFQDFVPIRQRNFNMELPKPSQQEIEETYNRTKKVFDKILATTLQPETLAVKNSEQANAESYELKYETKQPSGAVKSRVLKIVEKAQDPLQPSTIKAGKVVAPPVEEEITPLFHKTEAADSAKTFSKEERAEWDIPAAISSWKNPKGHTLSLDKRLAMDARYNKQNVGPHEVSEGFANLSSALEVADSEARQQMKVRAEAKRRLADEESREKEEKMRLLAQKAREERENERSANARFGRRIADHEDEHDPAKGRRIARKAREVELEKDMRKSKMSTADRLRELAYSQGRDISERVILSAAKATDSSEGLYDSRLFSKGANANARRHEDQLYDQPLFDQQARDSSNRANLDQIDSMIGEEKGEKRGHIQFTEASKDSTRDEEKEYGLQDK</sequence>
<dbReference type="AlphaFoldDB" id="G9A056"/>
<dbReference type="GO" id="GO:0071007">
    <property type="term" value="C:U2-type catalytic step 2 spliceosome"/>
    <property type="evidence" value="ECO:0007669"/>
    <property type="project" value="EnsemblFungi"/>
</dbReference>
<feature type="region of interest" description="Disordered" evidence="5">
    <location>
        <begin position="1"/>
        <end position="22"/>
    </location>
</feature>
<dbReference type="GO" id="GO:0071006">
    <property type="term" value="C:U2-type catalytic step 1 spliceosome"/>
    <property type="evidence" value="ECO:0007669"/>
    <property type="project" value="EnsemblFungi"/>
</dbReference>
<feature type="compositionally biased region" description="Basic and acidic residues" evidence="5">
    <location>
        <begin position="431"/>
        <end position="448"/>
    </location>
</feature>
<dbReference type="Pfam" id="PF02731">
    <property type="entry name" value="SKIP_SNW"/>
    <property type="match status" value="1"/>
</dbReference>
<gene>
    <name evidence="7" type="primary">TDEL0H03910</name>
    <name evidence="7" type="ORF">TDEL_0H03910</name>
</gene>
<dbReference type="InterPro" id="IPR017862">
    <property type="entry name" value="SKI-int_prot_SKIP"/>
</dbReference>
<evidence type="ECO:0000256" key="4">
    <source>
        <dbReference type="SAM" id="Coils"/>
    </source>
</evidence>
<dbReference type="InParanoid" id="G9A056"/>
<dbReference type="GO" id="GO:0071014">
    <property type="term" value="C:post-mRNA release spliceosomal complex"/>
    <property type="evidence" value="ECO:0007669"/>
    <property type="project" value="EnsemblFungi"/>
</dbReference>
<evidence type="ECO:0000256" key="5">
    <source>
        <dbReference type="SAM" id="MobiDB-lite"/>
    </source>
</evidence>
<keyword evidence="3" id="KW-0747">Spliceosome</keyword>
<dbReference type="eggNOG" id="KOG2441">
    <property type="taxonomic scope" value="Eukaryota"/>
</dbReference>
<dbReference type="PANTHER" id="PTHR12096">
    <property type="entry name" value="NUCLEAR PROTEIN SKIP-RELATED"/>
    <property type="match status" value="1"/>
</dbReference>
<dbReference type="HOGENOM" id="CLU_006601_3_1_1"/>
<organism evidence="7 8">
    <name type="scientific">Torulaspora delbrueckii</name>
    <name type="common">Yeast</name>
    <name type="synonym">Candida colliculosa</name>
    <dbReference type="NCBI Taxonomy" id="4950"/>
    <lineage>
        <taxon>Eukaryota</taxon>
        <taxon>Fungi</taxon>
        <taxon>Dikarya</taxon>
        <taxon>Ascomycota</taxon>
        <taxon>Saccharomycotina</taxon>
        <taxon>Saccharomycetes</taxon>
        <taxon>Saccharomycetales</taxon>
        <taxon>Saccharomycetaceae</taxon>
        <taxon>Torulaspora</taxon>
    </lineage>
</organism>
<keyword evidence="3" id="KW-0508">mRNA splicing</keyword>
<comment type="function">
    <text evidence="3">Involved in pre-mRNA splicing.</text>
</comment>
<evidence type="ECO:0000259" key="6">
    <source>
        <dbReference type="Pfam" id="PF02731"/>
    </source>
</evidence>
<evidence type="ECO:0000313" key="7">
    <source>
        <dbReference type="EMBL" id="CCE94250.1"/>
    </source>
</evidence>
<evidence type="ECO:0000256" key="3">
    <source>
        <dbReference type="RuleBase" id="RU367140"/>
    </source>
</evidence>
<dbReference type="EMBL" id="HE616749">
    <property type="protein sequence ID" value="CCE94250.1"/>
    <property type="molecule type" value="Genomic_DNA"/>
</dbReference>
<dbReference type="STRING" id="1076872.G9A056"/>
<feature type="domain" description="SKI-interacting protein SKIP SNW" evidence="6">
    <location>
        <begin position="124"/>
        <end position="286"/>
    </location>
</feature>
<keyword evidence="4" id="KW-0175">Coiled coil</keyword>